<keyword evidence="4 10" id="KW-0067">ATP-binding</keyword>
<evidence type="ECO:0000256" key="6">
    <source>
        <dbReference type="ARBA" id="ARBA00023136"/>
    </source>
</evidence>
<evidence type="ECO:0000259" key="8">
    <source>
        <dbReference type="PROSITE" id="PS50893"/>
    </source>
</evidence>
<dbReference type="SMART" id="SM00382">
    <property type="entry name" value="AAA"/>
    <property type="match status" value="1"/>
</dbReference>
<dbReference type="InterPro" id="IPR011527">
    <property type="entry name" value="ABC1_TM_dom"/>
</dbReference>
<name>A0ABV5NV42_9ACTN</name>
<keyword evidence="6 7" id="KW-0472">Membrane</keyword>
<organism evidence="10 11">
    <name type="scientific">Nonomuraea salmonea</name>
    <dbReference type="NCBI Taxonomy" id="46181"/>
    <lineage>
        <taxon>Bacteria</taxon>
        <taxon>Bacillati</taxon>
        <taxon>Actinomycetota</taxon>
        <taxon>Actinomycetes</taxon>
        <taxon>Streptosporangiales</taxon>
        <taxon>Streptosporangiaceae</taxon>
        <taxon>Nonomuraea</taxon>
    </lineage>
</organism>
<keyword evidence="11" id="KW-1185">Reference proteome</keyword>
<dbReference type="CDD" id="cd18551">
    <property type="entry name" value="ABC_6TM_LmrA_like"/>
    <property type="match status" value="1"/>
</dbReference>
<gene>
    <name evidence="10" type="ORF">ACFFR3_31605</name>
</gene>
<evidence type="ECO:0000259" key="9">
    <source>
        <dbReference type="PROSITE" id="PS50929"/>
    </source>
</evidence>
<dbReference type="InterPro" id="IPR017871">
    <property type="entry name" value="ABC_transporter-like_CS"/>
</dbReference>
<evidence type="ECO:0000256" key="5">
    <source>
        <dbReference type="ARBA" id="ARBA00022989"/>
    </source>
</evidence>
<accession>A0ABV5NV42</accession>
<dbReference type="InterPro" id="IPR036640">
    <property type="entry name" value="ABC1_TM_sf"/>
</dbReference>
<evidence type="ECO:0000256" key="3">
    <source>
        <dbReference type="ARBA" id="ARBA00022741"/>
    </source>
</evidence>
<comment type="caution">
    <text evidence="10">The sequence shown here is derived from an EMBL/GenBank/DDBJ whole genome shotgun (WGS) entry which is preliminary data.</text>
</comment>
<evidence type="ECO:0000256" key="4">
    <source>
        <dbReference type="ARBA" id="ARBA00022840"/>
    </source>
</evidence>
<dbReference type="Gene3D" id="3.40.50.300">
    <property type="entry name" value="P-loop containing nucleotide triphosphate hydrolases"/>
    <property type="match status" value="1"/>
</dbReference>
<dbReference type="Proteomes" id="UP001589568">
    <property type="component" value="Unassembled WGS sequence"/>
</dbReference>
<feature type="transmembrane region" description="Helical" evidence="7">
    <location>
        <begin position="132"/>
        <end position="150"/>
    </location>
</feature>
<dbReference type="PANTHER" id="PTHR43394">
    <property type="entry name" value="ATP-DEPENDENT PERMEASE MDL1, MITOCHONDRIAL"/>
    <property type="match status" value="1"/>
</dbReference>
<reference evidence="10 11" key="1">
    <citation type="submission" date="2024-09" db="EMBL/GenBank/DDBJ databases">
        <authorList>
            <person name="Sun Q."/>
            <person name="Mori K."/>
        </authorList>
    </citation>
    <scope>NUCLEOTIDE SEQUENCE [LARGE SCALE GENOMIC DNA]</scope>
    <source>
        <strain evidence="10 11">JCM 3324</strain>
    </source>
</reference>
<keyword evidence="3" id="KW-0547">Nucleotide-binding</keyword>
<feature type="transmembrane region" description="Helical" evidence="7">
    <location>
        <begin position="156"/>
        <end position="175"/>
    </location>
</feature>
<dbReference type="PROSITE" id="PS00211">
    <property type="entry name" value="ABC_TRANSPORTER_1"/>
    <property type="match status" value="1"/>
</dbReference>
<dbReference type="PANTHER" id="PTHR43394:SF1">
    <property type="entry name" value="ATP-BINDING CASSETTE SUB-FAMILY B MEMBER 10, MITOCHONDRIAL"/>
    <property type="match status" value="1"/>
</dbReference>
<proteinExistence type="predicted"/>
<dbReference type="InterPro" id="IPR039421">
    <property type="entry name" value="Type_1_exporter"/>
</dbReference>
<evidence type="ECO:0000313" key="10">
    <source>
        <dbReference type="EMBL" id="MFB9474066.1"/>
    </source>
</evidence>
<dbReference type="InterPro" id="IPR003593">
    <property type="entry name" value="AAA+_ATPase"/>
</dbReference>
<keyword evidence="2 7" id="KW-0812">Transmembrane</keyword>
<keyword evidence="5 7" id="KW-1133">Transmembrane helix</keyword>
<evidence type="ECO:0000256" key="1">
    <source>
        <dbReference type="ARBA" id="ARBA00004651"/>
    </source>
</evidence>
<dbReference type="InterPro" id="IPR003439">
    <property type="entry name" value="ABC_transporter-like_ATP-bd"/>
</dbReference>
<dbReference type="Gene3D" id="1.20.1560.10">
    <property type="entry name" value="ABC transporter type 1, transmembrane domain"/>
    <property type="match status" value="1"/>
</dbReference>
<evidence type="ECO:0000313" key="11">
    <source>
        <dbReference type="Proteomes" id="UP001589568"/>
    </source>
</evidence>
<dbReference type="PROSITE" id="PS50893">
    <property type="entry name" value="ABC_TRANSPORTER_2"/>
    <property type="match status" value="1"/>
</dbReference>
<feature type="transmembrane region" description="Helical" evidence="7">
    <location>
        <begin position="240"/>
        <end position="261"/>
    </location>
</feature>
<feature type="domain" description="ABC transporter" evidence="8">
    <location>
        <begin position="334"/>
        <end position="568"/>
    </location>
</feature>
<evidence type="ECO:0000256" key="2">
    <source>
        <dbReference type="ARBA" id="ARBA00022692"/>
    </source>
</evidence>
<dbReference type="Pfam" id="PF00664">
    <property type="entry name" value="ABC_membrane"/>
    <property type="match status" value="1"/>
</dbReference>
<dbReference type="SUPFAM" id="SSF90123">
    <property type="entry name" value="ABC transporter transmembrane region"/>
    <property type="match status" value="1"/>
</dbReference>
<protein>
    <submittedName>
        <fullName evidence="10">ABC transporter ATP-binding protein</fullName>
    </submittedName>
</protein>
<dbReference type="GO" id="GO:0005524">
    <property type="term" value="F:ATP binding"/>
    <property type="evidence" value="ECO:0007669"/>
    <property type="project" value="UniProtKB-KW"/>
</dbReference>
<dbReference type="Pfam" id="PF00005">
    <property type="entry name" value="ABC_tran"/>
    <property type="match status" value="1"/>
</dbReference>
<feature type="transmembrane region" description="Helical" evidence="7">
    <location>
        <begin position="55"/>
        <end position="78"/>
    </location>
</feature>
<dbReference type="PROSITE" id="PS50929">
    <property type="entry name" value="ABC_TM1F"/>
    <property type="match status" value="1"/>
</dbReference>
<feature type="domain" description="ABC transmembrane type-1" evidence="9">
    <location>
        <begin position="21"/>
        <end position="299"/>
    </location>
</feature>
<feature type="transmembrane region" description="Helical" evidence="7">
    <location>
        <begin position="273"/>
        <end position="295"/>
    </location>
</feature>
<dbReference type="RefSeq" id="WP_345408818.1">
    <property type="nucleotide sequence ID" value="NZ_BAAAXS010000001.1"/>
</dbReference>
<comment type="subcellular location">
    <subcellularLocation>
        <location evidence="1">Cell membrane</location>
        <topology evidence="1">Multi-pass membrane protein</topology>
    </subcellularLocation>
</comment>
<dbReference type="EMBL" id="JBHMCF010000037">
    <property type="protein sequence ID" value="MFB9474066.1"/>
    <property type="molecule type" value="Genomic_DNA"/>
</dbReference>
<evidence type="ECO:0000256" key="7">
    <source>
        <dbReference type="SAM" id="Phobius"/>
    </source>
</evidence>
<dbReference type="SUPFAM" id="SSF52540">
    <property type="entry name" value="P-loop containing nucleoside triphosphate hydrolases"/>
    <property type="match status" value="1"/>
</dbReference>
<sequence length="573" mass="60357">MIRAVFGTLAPFVRGQRGTLAAGLALSLAGAAGTLAQPMVARSVLTAVQTGRPVWHLVVLLVTLTVTGAVLGGVRSYLLHRAGARMVLATRRVLVDHLLRLPVAEFDRRRTGDLLSRAGADTATMQSALTSGLVDIAGGAVITIGAAAMMAWLDPIMFAFTTVAFAGLFAGFFTARRVRDASREVQDRLGTMTSAIDRAISAVRTIKASRAETREAAVVAGHAERAYAAGLRLAGLNARLGPLINSAVQIGLLLVIGVGGFRVASGTMPVGDLAAFALFLYLLMAPLARTLTAYAEVQSGLGAMQRVEEILALPAETATDRPLLSFPARTAPAIRFERACFAYPGGAPALREVSFTVPYGTQTALVGPSGAGKSTALALIERFHDVTSGRVLVAGRDVREQPRDELRAHLGYVEQDAPVLAGTVRDNLLLAAPGADDDRLMAVLGTVRLTHLVERSPLGLDTPVGEGGVLLSGGERQRLAIARTLIAAPPILLLDEPTSNLDAVNERALREAIAAVSRRHTLVVVAHRLSTVLHADQIVVLDEGRISGVGSHDELFTANPLYRELATQQLLTA</sequence>
<dbReference type="InterPro" id="IPR027417">
    <property type="entry name" value="P-loop_NTPase"/>
</dbReference>